<dbReference type="Gene3D" id="3.40.50.10260">
    <property type="entry name" value="YjeF N-terminal domain"/>
    <property type="match status" value="1"/>
</dbReference>
<dbReference type="PANTHER" id="PTHR12592:SF0">
    <property type="entry name" value="ATP-DEPENDENT (S)-NAD(P)H-HYDRATE DEHYDRATASE"/>
    <property type="match status" value="1"/>
</dbReference>
<keyword evidence="9 18" id="KW-0630">Potassium</keyword>
<dbReference type="GO" id="GO:0046496">
    <property type="term" value="P:nicotinamide nucleotide metabolic process"/>
    <property type="evidence" value="ECO:0007669"/>
    <property type="project" value="UniProtKB-UniRule"/>
</dbReference>
<feature type="binding site" evidence="18">
    <location>
        <begin position="57"/>
        <end position="61"/>
    </location>
    <ligand>
        <name>(6S)-NADPHX</name>
        <dbReference type="ChEBI" id="CHEBI:64076"/>
    </ligand>
</feature>
<comment type="similarity">
    <text evidence="3 19">In the N-terminal section; belongs to the NnrE/AIBP family.</text>
</comment>
<dbReference type="Pfam" id="PF03853">
    <property type="entry name" value="YjeF_N"/>
    <property type="match status" value="1"/>
</dbReference>
<accession>A0AA51NAI1</accession>
<feature type="binding site" evidence="18">
    <location>
        <position position="155"/>
    </location>
    <ligand>
        <name>(6S)-NADPHX</name>
        <dbReference type="ChEBI" id="CHEBI:64076"/>
    </ligand>
</feature>
<dbReference type="EMBL" id="CP129971">
    <property type="protein sequence ID" value="WMN11573.1"/>
    <property type="molecule type" value="Genomic_DNA"/>
</dbReference>
<evidence type="ECO:0000256" key="2">
    <source>
        <dbReference type="ARBA" id="ARBA00000909"/>
    </source>
</evidence>
<reference evidence="22 23" key="1">
    <citation type="submission" date="2023-08" db="EMBL/GenBank/DDBJ databases">
        <title>Comparative genomics and taxonomic characterization of three novel marine species of genus Marivirga.</title>
        <authorList>
            <person name="Muhammad N."/>
            <person name="Kim S.-G."/>
        </authorList>
    </citation>
    <scope>NUCLEOTIDE SEQUENCE [LARGE SCALE GENOMIC DNA]</scope>
    <source>
        <strain evidence="22 23">BDSF4-3</strain>
    </source>
</reference>
<comment type="cofactor">
    <cofactor evidence="17">
        <name>Mg(2+)</name>
        <dbReference type="ChEBI" id="CHEBI:18420"/>
    </cofactor>
</comment>
<feature type="binding site" evidence="18">
    <location>
        <begin position="126"/>
        <end position="132"/>
    </location>
    <ligand>
        <name>(6S)-NADPHX</name>
        <dbReference type="ChEBI" id="CHEBI:64076"/>
    </ligand>
</feature>
<feature type="binding site" evidence="17">
    <location>
        <position position="371"/>
    </location>
    <ligand>
        <name>(6S)-NADPHX</name>
        <dbReference type="ChEBI" id="CHEBI:64076"/>
    </ligand>
</feature>
<feature type="binding site" evidence="17">
    <location>
        <position position="435"/>
    </location>
    <ligand>
        <name>AMP</name>
        <dbReference type="ChEBI" id="CHEBI:456215"/>
    </ligand>
</feature>
<dbReference type="PIRSF" id="PIRSF017184">
    <property type="entry name" value="Nnr"/>
    <property type="match status" value="1"/>
</dbReference>
<feature type="binding site" evidence="18">
    <location>
        <position position="158"/>
    </location>
    <ligand>
        <name>K(+)</name>
        <dbReference type="ChEBI" id="CHEBI:29103"/>
    </ligand>
</feature>
<sequence>MKILNVQQIREADQFTIKNEPIASIDLMERASGQVVNWVCKHFSNEHEIIVLAGSGNNGGDGLAIARLLSNQNYSVKVVLIMGESGSDDFEQNLDRLKSLKKVEILNDFNFSNSNNDYIFIDAIFGSGLSRPIEGDIAKFVQKVNEAKGIKLAVDIPSGVFADEPSPGETIFKSDFTLSFQVPKLAFMMAENQQYVGQFEILNIGLSEEFINNCISDYSIYELTKELKLLLKVDSIAHKGIRGRATIIAGGHAKMGAVILAAKGTLHSGIGLLSVQVCPLCIDIIQNQIPEALILEDENDYVLGSFLGYNKQDVLVFGPAIGFANKTIKLLEEILKTFKGQLILDADAITILAKNREMLELLPEGTILTPHHGEFKRLVGNYSNNFEALMQLKSFCKHHKVVVVLKGKFTAVCNEKGQVSFNTTGNQGMAKGGSGDLLCGILAGIAPRVQNPFETAKLAVYLHGFSGDISLKEYGENYMTPSTMISNLKDTFKKVEN</sequence>
<dbReference type="CDD" id="cd01171">
    <property type="entry name" value="YXKO-related"/>
    <property type="match status" value="1"/>
</dbReference>
<comment type="function">
    <text evidence="14 19">Bifunctional enzyme that catalyzes the epimerization of the S- and R-forms of NAD(P)HX and the dehydration of the S-form of NAD(P)HX at the expense of ADP, which is converted to AMP. This allows the repair of both epimers of NAD(P)HX, a damaged form of NAD(P)H that is a result of enzymatic or heat-dependent hydration.</text>
</comment>
<evidence type="ECO:0000256" key="13">
    <source>
        <dbReference type="ARBA" id="ARBA00023268"/>
    </source>
</evidence>
<dbReference type="InterPro" id="IPR029056">
    <property type="entry name" value="Ribokinase-like"/>
</dbReference>
<keyword evidence="12 17" id="KW-0456">Lyase</keyword>
<comment type="function">
    <text evidence="17">Catalyzes the dehydration of the S-form of NAD(P)HX at the expense of ADP, which is converted to AMP. Together with NAD(P)HX epimerase, which catalyzes the epimerization of the S- and R-forms, the enzyme allows the repair of both epimers of NAD(P)HX, a damaged form of NAD(P)H that is a result of enzymatic or heat-dependent hydration.</text>
</comment>
<dbReference type="NCBIfam" id="TIGR00197">
    <property type="entry name" value="yjeF_nterm"/>
    <property type="match status" value="1"/>
</dbReference>
<feature type="domain" description="YjeF N-terminal" evidence="21">
    <location>
        <begin position="9"/>
        <end position="212"/>
    </location>
</feature>
<comment type="catalytic activity">
    <reaction evidence="2 18 19">
        <text>(6R)-NADPHX = (6S)-NADPHX</text>
        <dbReference type="Rhea" id="RHEA:32227"/>
        <dbReference type="ChEBI" id="CHEBI:64076"/>
        <dbReference type="ChEBI" id="CHEBI:64077"/>
        <dbReference type="EC" id="5.1.99.6"/>
    </reaction>
</comment>
<keyword evidence="23" id="KW-1185">Reference proteome</keyword>
<feature type="binding site" evidence="17">
    <location>
        <begin position="406"/>
        <end position="410"/>
    </location>
    <ligand>
        <name>AMP</name>
        <dbReference type="ChEBI" id="CHEBI:456215"/>
    </ligand>
</feature>
<evidence type="ECO:0000256" key="6">
    <source>
        <dbReference type="ARBA" id="ARBA00022741"/>
    </source>
</evidence>
<evidence type="ECO:0000256" key="14">
    <source>
        <dbReference type="ARBA" id="ARBA00025153"/>
    </source>
</evidence>
<dbReference type="Gene3D" id="3.40.1190.20">
    <property type="match status" value="1"/>
</dbReference>
<dbReference type="EC" id="5.1.99.6" evidence="19"/>
<evidence type="ECO:0000256" key="11">
    <source>
        <dbReference type="ARBA" id="ARBA00023235"/>
    </source>
</evidence>
<keyword evidence="7 17" id="KW-0067">ATP-binding</keyword>
<dbReference type="PANTHER" id="PTHR12592">
    <property type="entry name" value="ATP-DEPENDENT (S)-NAD(P)H-HYDRATE DEHYDRATASE FAMILY MEMBER"/>
    <property type="match status" value="1"/>
</dbReference>
<comment type="catalytic activity">
    <reaction evidence="15 17 19">
        <text>(6S)-NADHX + ADP = AMP + phosphate + NADH + H(+)</text>
        <dbReference type="Rhea" id="RHEA:32223"/>
        <dbReference type="ChEBI" id="CHEBI:15378"/>
        <dbReference type="ChEBI" id="CHEBI:43474"/>
        <dbReference type="ChEBI" id="CHEBI:57945"/>
        <dbReference type="ChEBI" id="CHEBI:64074"/>
        <dbReference type="ChEBI" id="CHEBI:456215"/>
        <dbReference type="ChEBI" id="CHEBI:456216"/>
        <dbReference type="EC" id="4.2.1.136"/>
    </reaction>
</comment>
<dbReference type="GO" id="GO:0046872">
    <property type="term" value="F:metal ion binding"/>
    <property type="evidence" value="ECO:0007669"/>
    <property type="project" value="UniProtKB-UniRule"/>
</dbReference>
<keyword evidence="11 18" id="KW-0413">Isomerase</keyword>
<dbReference type="InterPro" id="IPR000631">
    <property type="entry name" value="CARKD"/>
</dbReference>
<evidence type="ECO:0000256" key="4">
    <source>
        <dbReference type="ARBA" id="ARBA00009524"/>
    </source>
</evidence>
<keyword evidence="10 17" id="KW-0520">NAD</keyword>
<evidence type="ECO:0000256" key="9">
    <source>
        <dbReference type="ARBA" id="ARBA00022958"/>
    </source>
</evidence>
<dbReference type="NCBIfam" id="TIGR00196">
    <property type="entry name" value="yjeF_cterm"/>
    <property type="match status" value="1"/>
</dbReference>
<evidence type="ECO:0000256" key="7">
    <source>
        <dbReference type="ARBA" id="ARBA00022840"/>
    </source>
</evidence>
<comment type="caution">
    <text evidence="17">Lacks conserved residue(s) required for the propagation of feature annotation.</text>
</comment>
<evidence type="ECO:0000256" key="17">
    <source>
        <dbReference type="HAMAP-Rule" id="MF_01965"/>
    </source>
</evidence>
<evidence type="ECO:0000313" key="23">
    <source>
        <dbReference type="Proteomes" id="UP001230496"/>
    </source>
</evidence>
<gene>
    <name evidence="17" type="primary">nnrD</name>
    <name evidence="18" type="synonym">nnrE</name>
    <name evidence="22" type="ORF">QYS49_38895</name>
</gene>
<dbReference type="GO" id="GO:0052855">
    <property type="term" value="F:ADP-dependent NAD(P)H-hydrate dehydratase activity"/>
    <property type="evidence" value="ECO:0007669"/>
    <property type="project" value="UniProtKB-UniRule"/>
</dbReference>
<evidence type="ECO:0000256" key="19">
    <source>
        <dbReference type="PIRNR" id="PIRNR017184"/>
    </source>
</evidence>
<dbReference type="PROSITE" id="PS51385">
    <property type="entry name" value="YJEF_N"/>
    <property type="match status" value="1"/>
</dbReference>
<evidence type="ECO:0000313" key="22">
    <source>
        <dbReference type="EMBL" id="WMN11573.1"/>
    </source>
</evidence>
<keyword evidence="13" id="KW-0511">Multifunctional enzyme</keyword>
<dbReference type="GO" id="GO:0005524">
    <property type="term" value="F:ATP binding"/>
    <property type="evidence" value="ECO:0007669"/>
    <property type="project" value="UniProtKB-UniRule"/>
</dbReference>
<feature type="binding site" evidence="17">
    <location>
        <position position="436"/>
    </location>
    <ligand>
        <name>(6S)-NADPHX</name>
        <dbReference type="ChEBI" id="CHEBI:64076"/>
    </ligand>
</feature>
<evidence type="ECO:0000256" key="3">
    <source>
        <dbReference type="ARBA" id="ARBA00006001"/>
    </source>
</evidence>
<evidence type="ECO:0000256" key="12">
    <source>
        <dbReference type="ARBA" id="ARBA00023239"/>
    </source>
</evidence>
<dbReference type="InterPro" id="IPR004443">
    <property type="entry name" value="YjeF_N_dom"/>
</dbReference>
<dbReference type="EC" id="4.2.1.136" evidence="19"/>
<dbReference type="HAMAP" id="MF_01965">
    <property type="entry name" value="NADHX_dehydratase"/>
    <property type="match status" value="1"/>
</dbReference>
<feature type="binding site" evidence="17">
    <location>
        <position position="257"/>
    </location>
    <ligand>
        <name>(6S)-NADPHX</name>
        <dbReference type="ChEBI" id="CHEBI:64076"/>
    </ligand>
</feature>
<evidence type="ECO:0000256" key="8">
    <source>
        <dbReference type="ARBA" id="ARBA00022857"/>
    </source>
</evidence>
<evidence type="ECO:0000256" key="1">
    <source>
        <dbReference type="ARBA" id="ARBA00000013"/>
    </source>
</evidence>
<feature type="binding site" evidence="18">
    <location>
        <position position="122"/>
    </location>
    <ligand>
        <name>K(+)</name>
        <dbReference type="ChEBI" id="CHEBI:29103"/>
    </ligand>
</feature>
<comment type="catalytic activity">
    <reaction evidence="16 17 19">
        <text>(6S)-NADPHX + ADP = AMP + phosphate + NADPH + H(+)</text>
        <dbReference type="Rhea" id="RHEA:32235"/>
        <dbReference type="ChEBI" id="CHEBI:15378"/>
        <dbReference type="ChEBI" id="CHEBI:43474"/>
        <dbReference type="ChEBI" id="CHEBI:57783"/>
        <dbReference type="ChEBI" id="CHEBI:64076"/>
        <dbReference type="ChEBI" id="CHEBI:456215"/>
        <dbReference type="ChEBI" id="CHEBI:456216"/>
        <dbReference type="EC" id="4.2.1.136"/>
    </reaction>
</comment>
<dbReference type="SUPFAM" id="SSF53613">
    <property type="entry name" value="Ribokinase-like"/>
    <property type="match status" value="1"/>
</dbReference>
<protein>
    <recommendedName>
        <fullName evidence="19">Bifunctional NAD(P)H-hydrate repair enzyme</fullName>
    </recommendedName>
    <alternativeName>
        <fullName evidence="19">Nicotinamide nucleotide repair protein</fullName>
    </alternativeName>
    <domain>
        <recommendedName>
            <fullName evidence="19">ADP-dependent (S)-NAD(P)H-hydrate dehydratase</fullName>
            <ecNumber evidence="19">4.2.1.136</ecNumber>
        </recommendedName>
        <alternativeName>
            <fullName evidence="19">ADP-dependent NAD(P)HX dehydratase</fullName>
        </alternativeName>
    </domain>
    <domain>
        <recommendedName>
            <fullName evidence="19">NAD(P)H-hydrate epimerase</fullName>
            <ecNumber evidence="19">5.1.99.6</ecNumber>
        </recommendedName>
    </domain>
</protein>
<comment type="similarity">
    <text evidence="18">Belongs to the NnrE/AIBP family.</text>
</comment>
<dbReference type="Proteomes" id="UP001230496">
    <property type="component" value="Chromosome"/>
</dbReference>
<dbReference type="PROSITE" id="PS51383">
    <property type="entry name" value="YJEF_C_3"/>
    <property type="match status" value="1"/>
</dbReference>
<dbReference type="InterPro" id="IPR036652">
    <property type="entry name" value="YjeF_N_dom_sf"/>
</dbReference>
<comment type="catalytic activity">
    <reaction evidence="1 18 19">
        <text>(6R)-NADHX = (6S)-NADHX</text>
        <dbReference type="Rhea" id="RHEA:32215"/>
        <dbReference type="ChEBI" id="CHEBI:64074"/>
        <dbReference type="ChEBI" id="CHEBI:64075"/>
        <dbReference type="EC" id="5.1.99.6"/>
    </reaction>
</comment>
<evidence type="ECO:0000259" key="21">
    <source>
        <dbReference type="PROSITE" id="PS51385"/>
    </source>
</evidence>
<evidence type="ECO:0000256" key="5">
    <source>
        <dbReference type="ARBA" id="ARBA00022723"/>
    </source>
</evidence>
<name>A0AA51NAI1_9BACT</name>
<dbReference type="SUPFAM" id="SSF64153">
    <property type="entry name" value="YjeF N-terminal domain-like"/>
    <property type="match status" value="1"/>
</dbReference>
<evidence type="ECO:0000256" key="18">
    <source>
        <dbReference type="HAMAP-Rule" id="MF_01966"/>
    </source>
</evidence>
<evidence type="ECO:0000256" key="16">
    <source>
        <dbReference type="ARBA" id="ARBA00049209"/>
    </source>
</evidence>
<dbReference type="GO" id="GO:0110051">
    <property type="term" value="P:metabolite repair"/>
    <property type="evidence" value="ECO:0007669"/>
    <property type="project" value="TreeGrafter"/>
</dbReference>
<dbReference type="KEGG" id="msaa:QYS49_38895"/>
<organism evidence="22 23">
    <name type="scientific">Marivirga salinarum</name>
    <dbReference type="NCBI Taxonomy" id="3059078"/>
    <lineage>
        <taxon>Bacteria</taxon>
        <taxon>Pseudomonadati</taxon>
        <taxon>Bacteroidota</taxon>
        <taxon>Cytophagia</taxon>
        <taxon>Cytophagales</taxon>
        <taxon>Marivirgaceae</taxon>
        <taxon>Marivirga</taxon>
    </lineage>
</organism>
<comment type="subunit">
    <text evidence="17">Homotetramer.</text>
</comment>
<keyword evidence="8 17" id="KW-0521">NADP</keyword>
<dbReference type="InterPro" id="IPR030677">
    <property type="entry name" value="Nnr"/>
</dbReference>
<proteinExistence type="inferred from homology"/>
<comment type="similarity">
    <text evidence="4 19">In the C-terminal section; belongs to the NnrD/CARKD family.</text>
</comment>
<dbReference type="GO" id="GO:0052856">
    <property type="term" value="F:NAD(P)HX epimerase activity"/>
    <property type="evidence" value="ECO:0007669"/>
    <property type="project" value="UniProtKB-UniRule"/>
</dbReference>
<evidence type="ECO:0000259" key="20">
    <source>
        <dbReference type="PROSITE" id="PS51383"/>
    </source>
</evidence>
<keyword evidence="5 18" id="KW-0479">Metal-binding</keyword>
<comment type="function">
    <text evidence="18">Catalyzes the epimerization of the S- and R-forms of NAD(P)HX, a damaged form of NAD(P)H that is a result of enzymatic or heat-dependent hydration. This is a prerequisite for the S-specific NAD(P)H-hydrate dehydratase to allow the repair of both epimers of NAD(P)HX.</text>
</comment>
<feature type="binding site" evidence="18">
    <location>
        <position position="58"/>
    </location>
    <ligand>
        <name>K(+)</name>
        <dbReference type="ChEBI" id="CHEBI:29103"/>
    </ligand>
</feature>
<feature type="domain" description="YjeF C-terminal" evidence="20">
    <location>
        <begin position="222"/>
        <end position="495"/>
    </location>
</feature>
<comment type="similarity">
    <text evidence="17">Belongs to the NnrD/CARKD family.</text>
</comment>
<dbReference type="RefSeq" id="WP_308348974.1">
    <property type="nucleotide sequence ID" value="NZ_CP129971.1"/>
</dbReference>
<dbReference type="HAMAP" id="MF_01966">
    <property type="entry name" value="NADHX_epimerase"/>
    <property type="match status" value="1"/>
</dbReference>
<keyword evidence="6 17" id="KW-0547">Nucleotide-binding</keyword>
<evidence type="ECO:0000256" key="10">
    <source>
        <dbReference type="ARBA" id="ARBA00023027"/>
    </source>
</evidence>
<dbReference type="Pfam" id="PF01256">
    <property type="entry name" value="Carb_kinase"/>
    <property type="match status" value="1"/>
</dbReference>
<evidence type="ECO:0000256" key="15">
    <source>
        <dbReference type="ARBA" id="ARBA00048238"/>
    </source>
</evidence>
<dbReference type="AlphaFoldDB" id="A0AA51NAI1"/>
<comment type="cofactor">
    <cofactor evidence="18 19">
        <name>K(+)</name>
        <dbReference type="ChEBI" id="CHEBI:29103"/>
    </cofactor>
    <text evidence="18 19">Binds 1 potassium ion per subunit.</text>
</comment>